<evidence type="ECO:0000256" key="7">
    <source>
        <dbReference type="SAM" id="Phobius"/>
    </source>
</evidence>
<dbReference type="InterPro" id="IPR000298">
    <property type="entry name" value="Cyt_c_oxidase-like_su3"/>
</dbReference>
<dbReference type="STRING" id="477690.SAMN05216474_2403"/>
<evidence type="ECO:0000313" key="10">
    <source>
        <dbReference type="Proteomes" id="UP000236454"/>
    </source>
</evidence>
<evidence type="ECO:0000256" key="3">
    <source>
        <dbReference type="ARBA" id="ARBA00022475"/>
    </source>
</evidence>
<evidence type="ECO:0000313" key="9">
    <source>
        <dbReference type="EMBL" id="SFT80097.1"/>
    </source>
</evidence>
<name>A0A1I7AYS7_9FLAO</name>
<evidence type="ECO:0000256" key="4">
    <source>
        <dbReference type="ARBA" id="ARBA00022692"/>
    </source>
</evidence>
<evidence type="ECO:0000256" key="2">
    <source>
        <dbReference type="ARBA" id="ARBA00010581"/>
    </source>
</evidence>
<gene>
    <name evidence="9" type="ORF">SAMN05216474_2403</name>
</gene>
<feature type="domain" description="Heme-copper oxidase subunit III family profile" evidence="8">
    <location>
        <begin position="1"/>
        <end position="349"/>
    </location>
</feature>
<dbReference type="AlphaFoldDB" id="A0A1I7AYS7"/>
<dbReference type="Pfam" id="PF00510">
    <property type="entry name" value="COX3"/>
    <property type="match status" value="1"/>
</dbReference>
<dbReference type="GO" id="GO:0004129">
    <property type="term" value="F:cytochrome-c oxidase activity"/>
    <property type="evidence" value="ECO:0007669"/>
    <property type="project" value="InterPro"/>
</dbReference>
<accession>A0A1I7AYS7</accession>
<dbReference type="EMBL" id="FPAS01000004">
    <property type="protein sequence ID" value="SFT80097.1"/>
    <property type="molecule type" value="Genomic_DNA"/>
</dbReference>
<proteinExistence type="inferred from homology"/>
<dbReference type="PANTHER" id="PTHR11403">
    <property type="entry name" value="CYTOCHROME C OXIDASE SUBUNIT III"/>
    <property type="match status" value="1"/>
</dbReference>
<keyword evidence="4 7" id="KW-0812">Transmembrane</keyword>
<dbReference type="Gene3D" id="1.20.120.80">
    <property type="entry name" value="Cytochrome c oxidase, subunit III, four-helix bundle"/>
    <property type="match status" value="2"/>
</dbReference>
<comment type="subcellular location">
    <subcellularLocation>
        <location evidence="1">Cell membrane</location>
        <topology evidence="1">Multi-pass membrane protein</topology>
    </subcellularLocation>
</comment>
<feature type="transmembrane region" description="Helical" evidence="7">
    <location>
        <begin position="330"/>
        <end position="348"/>
    </location>
</feature>
<dbReference type="RefSeq" id="WP_170853753.1">
    <property type="nucleotide sequence ID" value="NZ_FPAS01000004.1"/>
</dbReference>
<dbReference type="InterPro" id="IPR013833">
    <property type="entry name" value="Cyt_c_oxidase_su3_a-hlx"/>
</dbReference>
<dbReference type="Proteomes" id="UP000236454">
    <property type="component" value="Unassembled WGS sequence"/>
</dbReference>
<feature type="transmembrane region" description="Helical" evidence="7">
    <location>
        <begin position="29"/>
        <end position="51"/>
    </location>
</feature>
<keyword evidence="6 7" id="KW-0472">Membrane</keyword>
<evidence type="ECO:0000256" key="6">
    <source>
        <dbReference type="ARBA" id="ARBA00023136"/>
    </source>
</evidence>
<organism evidence="9 10">
    <name type="scientific">Lishizhenia tianjinensis</name>
    <dbReference type="NCBI Taxonomy" id="477690"/>
    <lineage>
        <taxon>Bacteria</taxon>
        <taxon>Pseudomonadati</taxon>
        <taxon>Bacteroidota</taxon>
        <taxon>Flavobacteriia</taxon>
        <taxon>Flavobacteriales</taxon>
        <taxon>Crocinitomicaceae</taxon>
        <taxon>Lishizhenia</taxon>
    </lineage>
</organism>
<dbReference type="GO" id="GO:0005886">
    <property type="term" value="C:plasma membrane"/>
    <property type="evidence" value="ECO:0007669"/>
    <property type="project" value="UniProtKB-SubCell"/>
</dbReference>
<dbReference type="InterPro" id="IPR024791">
    <property type="entry name" value="Cyt_c/ubiquinol_Oxase_su3"/>
</dbReference>
<dbReference type="SUPFAM" id="SSF81452">
    <property type="entry name" value="Cytochrome c oxidase subunit III-like"/>
    <property type="match status" value="2"/>
</dbReference>
<reference evidence="9 10" key="1">
    <citation type="submission" date="2016-10" db="EMBL/GenBank/DDBJ databases">
        <authorList>
            <person name="de Groot N.N."/>
        </authorList>
    </citation>
    <scope>NUCLEOTIDE SEQUENCE [LARGE SCALE GENOMIC DNA]</scope>
    <source>
        <strain evidence="9 10">CGMCC 1.7005</strain>
    </source>
</reference>
<feature type="transmembrane region" description="Helical" evidence="7">
    <location>
        <begin position="111"/>
        <end position="131"/>
    </location>
</feature>
<dbReference type="PANTHER" id="PTHR11403:SF2">
    <property type="entry name" value="CYTOCHROME BO(3) UBIQUINOL OXIDASE SUBUNIT 3"/>
    <property type="match status" value="1"/>
</dbReference>
<dbReference type="PROSITE" id="PS50253">
    <property type="entry name" value="COX3"/>
    <property type="match status" value="1"/>
</dbReference>
<sequence length="349" mass="38486">MAGHATKEIDSATLWGGKGSPFSASYGKLMMWFFLVSDALTFGGLLVAYGYTRYSTQGTWPIGEETFEALPFLGNGYPLAYVALMTFILIVSSVTMVLAVEAGHRMDKKGVIKWMLATIIGGFFFLGSQAWEWSHFIHGTPFGKVTLNDGSVAVVKGDFGAIENFEVIEAGHHHAVGDLVTEDLLHEFQHAAQAGHLHGTADNLTIHLHDGSVAKVNKAADENLQLIIKEAGTKHAISSAADESTRVTAEEGAVAEYYEALTKGAVIYGANMTQNEYGPDQYGQFFFFITGFHGFHVFSGVIINIIIFLGVLRGIYHQRGHYEMVEKTGLYWHFVDLVWVFVFTFFYLI</sequence>
<evidence type="ECO:0000259" key="8">
    <source>
        <dbReference type="PROSITE" id="PS50253"/>
    </source>
</evidence>
<dbReference type="InterPro" id="IPR035973">
    <property type="entry name" value="Cyt_c_oxidase_su3-like_sf"/>
</dbReference>
<feature type="transmembrane region" description="Helical" evidence="7">
    <location>
        <begin position="285"/>
        <end position="309"/>
    </location>
</feature>
<keyword evidence="3" id="KW-1003">Cell membrane</keyword>
<keyword evidence="10" id="KW-1185">Reference proteome</keyword>
<comment type="similarity">
    <text evidence="2">Belongs to the cytochrome c oxidase subunit 3 family.</text>
</comment>
<feature type="transmembrane region" description="Helical" evidence="7">
    <location>
        <begin position="79"/>
        <end position="99"/>
    </location>
</feature>
<keyword evidence="5 7" id="KW-1133">Transmembrane helix</keyword>
<evidence type="ECO:0000256" key="5">
    <source>
        <dbReference type="ARBA" id="ARBA00022989"/>
    </source>
</evidence>
<dbReference type="GO" id="GO:0019646">
    <property type="term" value="P:aerobic electron transport chain"/>
    <property type="evidence" value="ECO:0007669"/>
    <property type="project" value="InterPro"/>
</dbReference>
<evidence type="ECO:0000256" key="1">
    <source>
        <dbReference type="ARBA" id="ARBA00004651"/>
    </source>
</evidence>
<protein>
    <submittedName>
        <fullName evidence="9">Cytochrome c oxidase subunit 3</fullName>
    </submittedName>
</protein>